<keyword evidence="2" id="KW-0418">Kinase</keyword>
<dbReference type="Proteomes" id="UP001221009">
    <property type="component" value="Chromosome"/>
</dbReference>
<dbReference type="Proteomes" id="UP000095455">
    <property type="component" value="Unassembled WGS sequence"/>
</dbReference>
<dbReference type="InterPro" id="IPR043129">
    <property type="entry name" value="ATPase_NBD"/>
</dbReference>
<dbReference type="RefSeq" id="WP_057317028.1">
    <property type="nucleotide sequence ID" value="NZ_AP019729.1"/>
</dbReference>
<proteinExistence type="inferred from homology"/>
<keyword evidence="2" id="KW-0808">Transferase</keyword>
<organism evidence="2 4">
    <name type="scientific">Parabacteroides distasonis</name>
    <dbReference type="NCBI Taxonomy" id="823"/>
    <lineage>
        <taxon>Bacteria</taxon>
        <taxon>Pseudomonadati</taxon>
        <taxon>Bacteroidota</taxon>
        <taxon>Bacteroidia</taxon>
        <taxon>Bacteroidales</taxon>
        <taxon>Tannerellaceae</taxon>
        <taxon>Parabacteroides</taxon>
    </lineage>
</organism>
<name>A0A174E9T7_PARDI</name>
<dbReference type="InterPro" id="IPR000600">
    <property type="entry name" value="ROK"/>
</dbReference>
<accession>A0A174E9T7</accession>
<evidence type="ECO:0000256" key="1">
    <source>
        <dbReference type="ARBA" id="ARBA00006479"/>
    </source>
</evidence>
<reference evidence="3" key="2">
    <citation type="submission" date="2023-03" db="EMBL/GenBank/DDBJ databases">
        <title>Parabacteroides distasonis, a bacteria resistant against UC.</title>
        <authorList>
            <person name="Dai W."/>
        </authorList>
    </citation>
    <scope>NUCLEOTIDE SEQUENCE</scope>
    <source>
        <strain evidence="3">F1-28</strain>
    </source>
</reference>
<dbReference type="Pfam" id="PF00480">
    <property type="entry name" value="ROK"/>
    <property type="match status" value="1"/>
</dbReference>
<gene>
    <name evidence="2" type="ORF">ERS852380_02055</name>
    <name evidence="3" type="ORF">P2T59_03170</name>
</gene>
<sequence>MMYTNDNRIVMTLDAGGTNFVFSAIQGGKEIADPVVLPACADCLDKCLGNLVEGFKAIQAGLPETPVAISFAFPGPADYQAGIIGDLPNFPSFRGGVALGPFLEDIFGIPVFINNDGNLFAYGEALTGALPDINLRLREAGSMKQYKNLLGVTLGTGFGAGVVINQELLLGDNAAGGDIWCFRNKKYPEYIVEESVSIRAVMRVYAERSGDTGAHTPKEIFEIAEGICPGNREAAITAFSELGELAGDALASAITLIDGIIVIGGGLSGASKYILPALLKELNSSTGMMDGSRFGRLQMKAYLLEDAESFADFAKGGAVEVPIPGTNRKVGYDPCKRIGVTVSKQGANRSIAMGAYVFALNHLSKGI</sequence>
<evidence type="ECO:0000313" key="3">
    <source>
        <dbReference type="EMBL" id="WET64989.1"/>
    </source>
</evidence>
<dbReference type="Gene3D" id="3.30.420.40">
    <property type="match status" value="2"/>
</dbReference>
<comment type="similarity">
    <text evidence="1">Belongs to the ROK (NagC/XylR) family.</text>
</comment>
<evidence type="ECO:0000313" key="2">
    <source>
        <dbReference type="EMBL" id="CUO32750.1"/>
    </source>
</evidence>
<reference evidence="2 4" key="1">
    <citation type="submission" date="2015-09" db="EMBL/GenBank/DDBJ databases">
        <authorList>
            <consortium name="Pathogen Informatics"/>
        </authorList>
    </citation>
    <scope>NUCLEOTIDE SEQUENCE [LARGE SCALE GENOMIC DNA]</scope>
    <source>
        <strain evidence="2 4">2789STDY5608822</strain>
    </source>
</reference>
<dbReference type="EMBL" id="CYYK01000006">
    <property type="protein sequence ID" value="CUO32750.1"/>
    <property type="molecule type" value="Genomic_DNA"/>
</dbReference>
<protein>
    <submittedName>
        <fullName evidence="2">D-allose kinase</fullName>
    </submittedName>
    <submittedName>
        <fullName evidence="3">ROK family protein</fullName>
    </submittedName>
</protein>
<dbReference type="SUPFAM" id="SSF53067">
    <property type="entry name" value="Actin-like ATPase domain"/>
    <property type="match status" value="1"/>
</dbReference>
<dbReference type="GO" id="GO:0016301">
    <property type="term" value="F:kinase activity"/>
    <property type="evidence" value="ECO:0007669"/>
    <property type="project" value="UniProtKB-KW"/>
</dbReference>
<dbReference type="PANTHER" id="PTHR18964:SF149">
    <property type="entry name" value="BIFUNCTIONAL UDP-N-ACETYLGLUCOSAMINE 2-EPIMERASE_N-ACETYLMANNOSAMINE KINASE"/>
    <property type="match status" value="1"/>
</dbReference>
<dbReference type="AlphaFoldDB" id="A0A174E9T7"/>
<evidence type="ECO:0000313" key="4">
    <source>
        <dbReference type="Proteomes" id="UP000095455"/>
    </source>
</evidence>
<dbReference type="CDD" id="cd23763">
    <property type="entry name" value="ASKHA_ATPase_ROK"/>
    <property type="match status" value="1"/>
</dbReference>
<dbReference type="PANTHER" id="PTHR18964">
    <property type="entry name" value="ROK (REPRESSOR, ORF, KINASE) FAMILY"/>
    <property type="match status" value="1"/>
</dbReference>
<dbReference type="EMBL" id="CP120353">
    <property type="protein sequence ID" value="WET64989.1"/>
    <property type="molecule type" value="Genomic_DNA"/>
</dbReference>